<dbReference type="Proteomes" id="UP000018031">
    <property type="component" value="Unassembled WGS sequence"/>
</dbReference>
<organism evidence="1 2">
    <name type="scientific">Porphyromonas crevioricanis JCM 15906</name>
    <dbReference type="NCBI Taxonomy" id="1305617"/>
    <lineage>
        <taxon>Bacteria</taxon>
        <taxon>Pseudomonadati</taxon>
        <taxon>Bacteroidota</taxon>
        <taxon>Bacteroidia</taxon>
        <taxon>Bacteroidales</taxon>
        <taxon>Porphyromonadaceae</taxon>
        <taxon>Porphyromonas</taxon>
    </lineage>
</organism>
<reference evidence="1 2" key="2">
    <citation type="journal article" date="2013" name="Genome Announc.">
        <title>Draft Genome Sequences of Porphyromonas crevioricanis JCM 15906T and Porphyromonas cansulci JCM 13913T Isolated from a Canine Oral Cavity.</title>
        <authorList>
            <person name="Sakamoto M."/>
            <person name="Tanaka N."/>
            <person name="Shiwa Y."/>
            <person name="Yoshikawa H."/>
            <person name="Ohkuma M."/>
        </authorList>
    </citation>
    <scope>NUCLEOTIDE SEQUENCE [LARGE SCALE GENOMIC DNA]</scope>
    <source>
        <strain evidence="1 2">JCM 15906</strain>
    </source>
</reference>
<gene>
    <name evidence="1" type="ORF">PORCRE_1163</name>
</gene>
<evidence type="ECO:0000313" key="2">
    <source>
        <dbReference type="Proteomes" id="UP000018031"/>
    </source>
</evidence>
<protein>
    <submittedName>
        <fullName evidence="1">Uncharacterized protein</fullName>
    </submittedName>
</protein>
<dbReference type="AlphaFoldDB" id="T1CHP1"/>
<evidence type="ECO:0000313" key="1">
    <source>
        <dbReference type="EMBL" id="GAD05461.1"/>
    </source>
</evidence>
<sequence length="50" mass="5724">MSESLVAFVRKLSCFCLKAQLLLSESLVAFDVIIRCFPEKMPSDRQKDTE</sequence>
<accession>T1CHP1</accession>
<proteinExistence type="predicted"/>
<name>T1CHP1_9PORP</name>
<dbReference type="EMBL" id="BAOU01000030">
    <property type="protein sequence ID" value="GAD05461.1"/>
    <property type="molecule type" value="Genomic_DNA"/>
</dbReference>
<reference evidence="2" key="1">
    <citation type="journal article" date="2013" name="Genome">
        <title>Draft Genome Sequences of Porphyromonas crevioricanis JCM 15906T and Porphyromonas cansulci JCM 13913T Isolated from a Canine Oral Cavity.</title>
        <authorList>
            <person name="Sakamoto M."/>
            <person name="Tanaka N."/>
            <person name="Shiwa Y."/>
            <person name="Yoshikawa H."/>
            <person name="Ohkuma M."/>
        </authorList>
    </citation>
    <scope>NUCLEOTIDE SEQUENCE [LARGE SCALE GENOMIC DNA]</scope>
    <source>
        <strain evidence="2">JCM 15906</strain>
    </source>
</reference>
<comment type="caution">
    <text evidence="1">The sequence shown here is derived from an EMBL/GenBank/DDBJ whole genome shotgun (WGS) entry which is preliminary data.</text>
</comment>